<name>A0A8H3VZD0_9PEZI</name>
<dbReference type="OrthoDB" id="10256055at2759"/>
<reference evidence="1 2" key="1">
    <citation type="submission" date="2019-12" db="EMBL/GenBank/DDBJ databases">
        <title>A genome sequence resource for the geographically widespread anthracnose pathogen Colletotrichum asianum.</title>
        <authorList>
            <person name="Meng Y."/>
        </authorList>
    </citation>
    <scope>NUCLEOTIDE SEQUENCE [LARGE SCALE GENOMIC DNA]</scope>
    <source>
        <strain evidence="1 2">ICMP 18580</strain>
    </source>
</reference>
<dbReference type="PANTHER" id="PTHR41677:SF1">
    <property type="entry name" value="FE2OG DIOXYGENASE DOMAIN-CONTAINING PROTEIN"/>
    <property type="match status" value="1"/>
</dbReference>
<protein>
    <submittedName>
        <fullName evidence="1">Uncharacterized protein</fullName>
    </submittedName>
</protein>
<evidence type="ECO:0000313" key="1">
    <source>
        <dbReference type="EMBL" id="KAF0317704.1"/>
    </source>
</evidence>
<dbReference type="Proteomes" id="UP000434172">
    <property type="component" value="Unassembled WGS sequence"/>
</dbReference>
<dbReference type="EMBL" id="WOWK01000124">
    <property type="protein sequence ID" value="KAF0317704.1"/>
    <property type="molecule type" value="Genomic_DNA"/>
</dbReference>
<organism evidence="1 2">
    <name type="scientific">Colletotrichum asianum</name>
    <dbReference type="NCBI Taxonomy" id="702518"/>
    <lineage>
        <taxon>Eukaryota</taxon>
        <taxon>Fungi</taxon>
        <taxon>Dikarya</taxon>
        <taxon>Ascomycota</taxon>
        <taxon>Pezizomycotina</taxon>
        <taxon>Sordariomycetes</taxon>
        <taxon>Hypocreomycetidae</taxon>
        <taxon>Glomerellales</taxon>
        <taxon>Glomerellaceae</taxon>
        <taxon>Colletotrichum</taxon>
        <taxon>Colletotrichum gloeosporioides species complex</taxon>
    </lineage>
</organism>
<dbReference type="PANTHER" id="PTHR41677">
    <property type="entry name" value="YALI0B19030P"/>
    <property type="match status" value="1"/>
</dbReference>
<accession>A0A8H3VZD0</accession>
<keyword evidence="2" id="KW-1185">Reference proteome</keyword>
<gene>
    <name evidence="1" type="ORF">GQ607_015014</name>
</gene>
<proteinExistence type="predicted"/>
<comment type="caution">
    <text evidence="1">The sequence shown here is derived from an EMBL/GenBank/DDBJ whole genome shotgun (WGS) entry which is preliminary data.</text>
</comment>
<sequence>MATVTLSCPDPLAKAMPMTQGQIEAELYISPFDPAMHLDYKPPARRHTFTDLGLAVPKGCPDMCYTEPFHLFSEEGIRMIRREAFRREFLDKYMKTYGEKEYCIIRGYGDSKEDGVFLKQAWNHPVTQAAVNSAYGHALRLQSGEVALGYINVQLGDGGGVSTPYELPEEPMKPKPRMANLASEGDLDEDEVLDMWHKDMATVVIVLMLSDTSTMLGGETVIKMGDGRMKKVRGASVGGAVMMTGGHLEHSAIRVRNCGERLSLVNSYDFLDPDADDTATSLRSFNLRCDSLVKGRTTIMAQKLWRLRERCDLAIKRVNERDAEGETPSQEEVEAWVRDQIHLLKHTSWEMFERVPNYVGKELPVEALRNYLSDV</sequence>
<dbReference type="AlphaFoldDB" id="A0A8H3VZD0"/>
<evidence type="ECO:0000313" key="2">
    <source>
        <dbReference type="Proteomes" id="UP000434172"/>
    </source>
</evidence>